<feature type="transmembrane region" description="Helical" evidence="2">
    <location>
        <begin position="660"/>
        <end position="684"/>
    </location>
</feature>
<evidence type="ECO:0000259" key="3">
    <source>
        <dbReference type="Pfam" id="PF20155"/>
    </source>
</evidence>
<keyword evidence="2" id="KW-1133">Transmembrane helix</keyword>
<evidence type="ECO:0000313" key="5">
    <source>
        <dbReference type="Proteomes" id="UP000552309"/>
    </source>
</evidence>
<organism evidence="4 5">
    <name type="scientific">Listeria innocua</name>
    <dbReference type="NCBI Taxonomy" id="1642"/>
    <lineage>
        <taxon>Bacteria</taxon>
        <taxon>Bacillati</taxon>
        <taxon>Bacillota</taxon>
        <taxon>Bacilli</taxon>
        <taxon>Bacillales</taxon>
        <taxon>Listeriaceae</taxon>
        <taxon>Listeria</taxon>
    </lineage>
</organism>
<accession>A0AB73H3U3</accession>
<dbReference type="NCBIfam" id="TIGR02675">
    <property type="entry name" value="tape_meas_nterm"/>
    <property type="match status" value="1"/>
</dbReference>
<feature type="coiled-coil region" evidence="1">
    <location>
        <begin position="197"/>
        <end position="231"/>
    </location>
</feature>
<dbReference type="Pfam" id="PF20155">
    <property type="entry name" value="TMP_3"/>
    <property type="match status" value="1"/>
</dbReference>
<keyword evidence="1" id="KW-0175">Coiled coil</keyword>
<dbReference type="SUPFAM" id="SSF48371">
    <property type="entry name" value="ARM repeat"/>
    <property type="match status" value="1"/>
</dbReference>
<keyword evidence="2" id="KW-0812">Transmembrane</keyword>
<feature type="transmembrane region" description="Helical" evidence="2">
    <location>
        <begin position="589"/>
        <end position="608"/>
    </location>
</feature>
<gene>
    <name evidence="4" type="ORF">HCA89_00390</name>
</gene>
<proteinExistence type="predicted"/>
<feature type="transmembrane region" description="Helical" evidence="2">
    <location>
        <begin position="487"/>
        <end position="507"/>
    </location>
</feature>
<feature type="transmembrane region" description="Helical" evidence="2">
    <location>
        <begin position="548"/>
        <end position="569"/>
    </location>
</feature>
<feature type="coiled-coil region" evidence="1">
    <location>
        <begin position="92"/>
        <end position="148"/>
    </location>
</feature>
<keyword evidence="2" id="KW-0472">Membrane</keyword>
<feature type="transmembrane region" description="Helical" evidence="2">
    <location>
        <begin position="940"/>
        <end position="963"/>
    </location>
</feature>
<dbReference type="InterPro" id="IPR016024">
    <property type="entry name" value="ARM-type_fold"/>
</dbReference>
<feature type="transmembrane region" description="Helical" evidence="2">
    <location>
        <begin position="732"/>
        <end position="751"/>
    </location>
</feature>
<evidence type="ECO:0000256" key="2">
    <source>
        <dbReference type="SAM" id="Phobius"/>
    </source>
</evidence>
<protein>
    <submittedName>
        <fullName evidence="4">Tape measure protein</fullName>
    </submittedName>
</protein>
<feature type="transmembrane region" description="Helical" evidence="2">
    <location>
        <begin position="863"/>
        <end position="886"/>
    </location>
</feature>
<dbReference type="EMBL" id="JAARXV010000001">
    <property type="protein sequence ID" value="MBC2140750.1"/>
    <property type="molecule type" value="Genomic_DNA"/>
</dbReference>
<sequence length="1297" mass="137118">MAEAIGGLFVKFGANTVEFDKGVKGINGALSTLKKDVATFNKKLKFDPGNAELLAKKLENFQEQARIGGIKLEELRRKQKALGDEKIGTAEWQKLETEIQKTSAEMEVVERSIGATEKTIKDLDPKSIAGIERALEDVASELDIVNRKLELDPDNLDLIERQATLMGKQMELSGNKVEKLGAELKELKASDAPANDIKKMERALEEAEIEAMQLERALNDVEDEAEDAGKAGRSIKDSFVFGAAAGAGAKALDTVIDKTSELSREAITAIDSLKKFESTMAFAGFSPDKIEEAKKEVKKYADETVYEMDTISNTTAQLAANGVKDFIGLTQAAGNLNAVAGGNAETFKGVAMALTQTVGAGKLTTENWNQIADAIPGASGKLQEAMKKNGAFTGEFRKAMEKGEITADEFQKAIMDLGMQDVAVEAAKSTETFEGAIGNLEATIVSGIQNIVETIGTSNITGMINSFTTLAEAAFDTVIVLMKVVKVITPMAVTIGITSAAIVLLNANLRASAINAILTSTTFTTMKASMIKAGVAAKGLAASMKAIFMANPILAIIGILVGLLITLYIHSETVRNAVDKVAAIIKKGLVFALNICAGWLSVVGTYMMKLADICIQFSKGVLADLLVVLTNTAGKMSEFGNAISNRVMPAVQTSIGYLQSFYNILAAFAGGVINGIISGFRFMADAIAKIGEFMAPVGAMLESMGGKFGKLGGVLGIAASLLTKLAMSALGITGPFGLIIGLLVSFVSAWVKTGDMSANGITKVFDDLSSKIENISTFLSEALPGIIESGTKMIVGFIEGMTAAIPGIVESISGIIETITNTIVTILPMLIETGTMLITSILEGIITALPAIINAAISLITGFVNAIVTMIPLLIGAAVLLINGILEGIIKVLPKIIEAGINLVTKLLDAIVKMLPKLIELGIGLVEKLLKGLVKALPKLIEASIGIITGILGALILALPLLIKAGIDIIMALLGGIIGMIPAIIEGIIQIITALIGALIEALPLIIDAGIQLLLALIEGIIQILPQLIEAVIMIIMELINALIEALPQIIDAGIQLLTALIDGLIKVIPQLIEATLRIIMALIDALIKNIPKIIDAGIKLLKALIDGIKKKKDELFTAAKDLIKDVISKIGEKAKEFAIKGALFITKIISGFHEKAKELGNKAKDLGKKIIDSVVDGAKNIRDKGIEIAKNLIDGLLDKLGNIKKLVKDKIKGAMSGLGDWFKGIVGKDFSPNGFDFGGAVSGMFKIKNLNDLIPVFDGNGSGGNTTYNINVTANSSQGSDIAREIERIIVRRVNK</sequence>
<dbReference type="InterPro" id="IPR013491">
    <property type="entry name" value="Tape_meas_N"/>
</dbReference>
<evidence type="ECO:0000256" key="1">
    <source>
        <dbReference type="SAM" id="Coils"/>
    </source>
</evidence>
<feature type="transmembrane region" description="Helical" evidence="2">
    <location>
        <begin position="836"/>
        <end position="857"/>
    </location>
</feature>
<dbReference type="RefSeq" id="WP_185542857.1">
    <property type="nucleotide sequence ID" value="NZ_JAARXV010000001.1"/>
</dbReference>
<feature type="domain" description="Tape measure protein N-terminal" evidence="3">
    <location>
        <begin position="264"/>
        <end position="451"/>
    </location>
</feature>
<reference evidence="4 5" key="1">
    <citation type="submission" date="2020-03" db="EMBL/GenBank/DDBJ databases">
        <title>Soil Listeria distribution.</title>
        <authorList>
            <person name="Liao J."/>
            <person name="Wiedmann M."/>
        </authorList>
    </citation>
    <scope>NUCLEOTIDE SEQUENCE [LARGE SCALE GENOMIC DNA]</scope>
    <source>
        <strain evidence="4 5">FSL L7-0297</strain>
    </source>
</reference>
<feature type="transmembrane region" description="Helical" evidence="2">
    <location>
        <begin position="708"/>
        <end position="726"/>
    </location>
</feature>
<name>A0AB73H3U3_LISIO</name>
<comment type="caution">
    <text evidence="4">The sequence shown here is derived from an EMBL/GenBank/DDBJ whole genome shotgun (WGS) entry which is preliminary data.</text>
</comment>
<feature type="transmembrane region" description="Helical" evidence="2">
    <location>
        <begin position="969"/>
        <end position="989"/>
    </location>
</feature>
<dbReference type="Proteomes" id="UP000552309">
    <property type="component" value="Unassembled WGS sequence"/>
</dbReference>
<evidence type="ECO:0000313" key="4">
    <source>
        <dbReference type="EMBL" id="MBC2140750.1"/>
    </source>
</evidence>
<dbReference type="Gene3D" id="1.10.287.700">
    <property type="entry name" value="Helix hairpin bin"/>
    <property type="match status" value="1"/>
</dbReference>